<dbReference type="Pfam" id="PF17989">
    <property type="entry name" value="ALP_N"/>
    <property type="match status" value="1"/>
</dbReference>
<dbReference type="Proteomes" id="UP000469523">
    <property type="component" value="Unassembled WGS sequence"/>
</dbReference>
<evidence type="ECO:0000259" key="1">
    <source>
        <dbReference type="Pfam" id="PF17989"/>
    </source>
</evidence>
<dbReference type="CDD" id="cd10227">
    <property type="entry name" value="ASKHA_NBD_ParM-like"/>
    <property type="match status" value="1"/>
</dbReference>
<accession>A0A6N7XIJ7</accession>
<proteinExistence type="predicted"/>
<evidence type="ECO:0000313" key="4">
    <source>
        <dbReference type="Proteomes" id="UP000469523"/>
    </source>
</evidence>
<dbReference type="SUPFAM" id="SSF53067">
    <property type="entry name" value="Actin-like ATPase domain"/>
    <property type="match status" value="2"/>
</dbReference>
<sequence length="310" mass="35193">MEESNNIIIGIDHGNTSIKTNTGFECKSGFTILNDEPITQRGLLNYQSKYYSIGTERLPVKMDKTKDEDFFIITLAAIAESLSYGSEYISTIEKDITLSVGLPIVNYGHLKERFKSYFIKDNVFYEYEEKEYLINIKDCFVFPQSYSALLTRYSEYKNVQLINVCDVGGGTTDCFKMENGIIDISSCFSLPLGAVHLFNAIVQEVLAKGYYLTESQIQQIILGMEPVFDEEGISKIAREETQQFTNKLISNIIEHGLELRINPTIFVGGGSILLKQYINDIKIGYVEIIEDTFANARGFEMLARQILLKR</sequence>
<name>A0A6N7XIJ7_9FIRM</name>
<dbReference type="InterPro" id="IPR040607">
    <property type="entry name" value="ALP_N"/>
</dbReference>
<protein>
    <submittedName>
        <fullName evidence="3">ParM/StbA family protein</fullName>
    </submittedName>
</protein>
<gene>
    <name evidence="3" type="ORF">FYJ83_10305</name>
</gene>
<keyword evidence="4" id="KW-1185">Reference proteome</keyword>
<dbReference type="Gene3D" id="3.30.420.40">
    <property type="match status" value="2"/>
</dbReference>
<dbReference type="AlphaFoldDB" id="A0A6N7XIJ7"/>
<dbReference type="InterPro" id="IPR049067">
    <property type="entry name" value="MreB-like_C"/>
</dbReference>
<evidence type="ECO:0000313" key="3">
    <source>
        <dbReference type="EMBL" id="MSU01859.1"/>
    </source>
</evidence>
<evidence type="ECO:0000259" key="2">
    <source>
        <dbReference type="Pfam" id="PF21522"/>
    </source>
</evidence>
<comment type="caution">
    <text evidence="3">The sequence shown here is derived from an EMBL/GenBank/DDBJ whole genome shotgun (WGS) entry which is preliminary data.</text>
</comment>
<feature type="domain" description="Actin-like protein N-terminal" evidence="1">
    <location>
        <begin position="60"/>
        <end position="145"/>
    </location>
</feature>
<dbReference type="Pfam" id="PF21522">
    <property type="entry name" value="MreB-like_C"/>
    <property type="match status" value="1"/>
</dbReference>
<dbReference type="InterPro" id="IPR043129">
    <property type="entry name" value="ATPase_NBD"/>
</dbReference>
<reference evidence="3 4" key="1">
    <citation type="submission" date="2019-09" db="EMBL/GenBank/DDBJ databases">
        <title>In-depth cultivation of the pig gut microbiome towards novel bacterial diversity and tailored functional studies.</title>
        <authorList>
            <person name="Wylensek D."/>
            <person name="Hitch T.C.A."/>
            <person name="Clavel T."/>
        </authorList>
    </citation>
    <scope>NUCLEOTIDE SEQUENCE [LARGE SCALE GENOMIC DNA]</scope>
    <source>
        <strain evidence="3 4">WCA3-693-APC-4?</strain>
    </source>
</reference>
<dbReference type="EMBL" id="VUNQ01000020">
    <property type="protein sequence ID" value="MSU01859.1"/>
    <property type="molecule type" value="Genomic_DNA"/>
</dbReference>
<organism evidence="3 4">
    <name type="scientific">Tissierella pigra</name>
    <dbReference type="NCBI Taxonomy" id="2607614"/>
    <lineage>
        <taxon>Bacteria</taxon>
        <taxon>Bacillati</taxon>
        <taxon>Bacillota</taxon>
        <taxon>Tissierellia</taxon>
        <taxon>Tissierellales</taxon>
        <taxon>Tissierellaceae</taxon>
        <taxon>Tissierella</taxon>
    </lineage>
</organism>
<feature type="domain" description="Actin homologue MreB-like C-terminal" evidence="2">
    <location>
        <begin position="164"/>
        <end position="278"/>
    </location>
</feature>
<dbReference type="RefSeq" id="WP_154440316.1">
    <property type="nucleotide sequence ID" value="NZ_JAHLPJ010000001.1"/>
</dbReference>